<dbReference type="InterPro" id="IPR043751">
    <property type="entry name" value="DUF5696"/>
</dbReference>
<proteinExistence type="predicted"/>
<dbReference type="Pfam" id="PF18952">
    <property type="entry name" value="DUF5696"/>
    <property type="match status" value="1"/>
</dbReference>
<organism evidence="1 2">
    <name type="scientific">Paenibacillus agaridevorans</name>
    <dbReference type="NCBI Taxonomy" id="171404"/>
    <lineage>
        <taxon>Bacteria</taxon>
        <taxon>Bacillati</taxon>
        <taxon>Bacillota</taxon>
        <taxon>Bacilli</taxon>
        <taxon>Bacillales</taxon>
        <taxon>Paenibacillaceae</taxon>
        <taxon>Paenibacillus</taxon>
    </lineage>
</organism>
<dbReference type="AlphaFoldDB" id="A0A2R5ELN8"/>
<accession>A0A2R5ELN8</accession>
<evidence type="ECO:0000313" key="2">
    <source>
        <dbReference type="Proteomes" id="UP000245202"/>
    </source>
</evidence>
<dbReference type="EMBL" id="BDQX01000028">
    <property type="protein sequence ID" value="GBG05878.1"/>
    <property type="molecule type" value="Genomic_DNA"/>
</dbReference>
<sequence length="761" mass="85781">MFDKAIKMFDRRHWKKGTAALAAILIIISAVLWMNRPSSVVVNSDIYSTTDAMAFFSSLDVTSDVPQVESRNLDGVQWFKAYEQKKAALWFDPQTGQVAVEDKRSGKMWRSNPDSAALAMDQTKGLWRSHLESPIVLSYFNADRTLIKDTNLKEYPTTVKWHSIEEGVALMYVIEELGFQFYVEYRLEDNQLVARIPELGIIETKENLLMELNFLPFMGAAMNGSDGYLLVPDGPGGLIRFNKEGLDLINAYNYPVYGQDWSIPATTPSTRRTPVSYPVFGLNSGEEGYVAVIEEGASRANIVATPAGISTQFNEAHAKFVYRRIYSQPTGQTSSILSYEKKMPYEAVSVRYIFLDQKDADYVGMAQAYRDYLMTHRKVERLDSKLNQSPLQLQFVIGAGESTPLGEKLRVATTFKQVEEIVLSLVDQGVTNIEVGLAGWQNGGDPGNLPKRFPIEGEAGGEQELRNLIAQLGAQGIQISLNDRIDTASISRNNGFSPGDDGIQSIVGTPLIYRNAADETIYLVSPVRNIQKYVPDLIEKWKEIGIKSANLVNMGTQLNSDYHPNRKISRLQSISYSLQITDTVRQALGSVKVSGGFDFLLGHVDHMFDFPLEYNFDLIVDEQVPFYPIAVHGLVPYSSGPANLREDQAVQFLREIEYGAVPRFSLTYEDPRMLKRTSYENFFSSQYDVLEQQILAEYEVLSKTGVRNSFITGHRKLAEGVFETRYENGRKVRVNYNNDPYQGEGFTIEPMFYQVAEEEER</sequence>
<dbReference type="RefSeq" id="WP_108991314.1">
    <property type="nucleotide sequence ID" value="NZ_BDQX01000028.1"/>
</dbReference>
<keyword evidence="2" id="KW-1185">Reference proteome</keyword>
<evidence type="ECO:0000313" key="1">
    <source>
        <dbReference type="EMBL" id="GBG05878.1"/>
    </source>
</evidence>
<reference evidence="1 2" key="1">
    <citation type="submission" date="2017-08" db="EMBL/GenBank/DDBJ databases">
        <title>Substantial Increase in Enzyme Production by Combined Drug-Resistance Mutations in Paenibacillus agaridevorans.</title>
        <authorList>
            <person name="Tanaka Y."/>
            <person name="Funane K."/>
            <person name="Hosaka T."/>
            <person name="Shiwa Y."/>
            <person name="Fujita N."/>
            <person name="Miyazaki T."/>
            <person name="Yoshikawa H."/>
            <person name="Murakami K."/>
            <person name="Kasahara K."/>
            <person name="Inaoka T."/>
            <person name="Hiraga Y."/>
            <person name="Ochi K."/>
        </authorList>
    </citation>
    <scope>NUCLEOTIDE SEQUENCE [LARGE SCALE GENOMIC DNA]</scope>
    <source>
        <strain evidence="1 2">T-3040</strain>
    </source>
</reference>
<comment type="caution">
    <text evidence="1">The sequence shown here is derived from an EMBL/GenBank/DDBJ whole genome shotgun (WGS) entry which is preliminary data.</text>
</comment>
<name>A0A2R5ELN8_9BACL</name>
<gene>
    <name evidence="1" type="ORF">PAT3040_00363</name>
</gene>
<dbReference type="Proteomes" id="UP000245202">
    <property type="component" value="Unassembled WGS sequence"/>
</dbReference>
<protein>
    <submittedName>
        <fullName evidence="1">Uncharacterized protein</fullName>
    </submittedName>
</protein>